<dbReference type="PANTHER" id="PTHR12801:SF45">
    <property type="entry name" value="RNA EXONUCLEASE 4"/>
    <property type="match status" value="1"/>
</dbReference>
<protein>
    <recommendedName>
        <fullName evidence="3">RNA exonuclease 4</fullName>
    </recommendedName>
</protein>
<evidence type="ECO:0000256" key="3">
    <source>
        <dbReference type="ARBA" id="ARBA00016937"/>
    </source>
</evidence>
<evidence type="ECO:0000256" key="6">
    <source>
        <dbReference type="ARBA" id="ARBA00022801"/>
    </source>
</evidence>
<evidence type="ECO:0000256" key="8">
    <source>
        <dbReference type="ARBA" id="ARBA00023242"/>
    </source>
</evidence>
<dbReference type="GO" id="GO:0003676">
    <property type="term" value="F:nucleic acid binding"/>
    <property type="evidence" value="ECO:0007669"/>
    <property type="project" value="InterPro"/>
</dbReference>
<evidence type="ECO:0000256" key="5">
    <source>
        <dbReference type="ARBA" id="ARBA00022722"/>
    </source>
</evidence>
<comment type="caution">
    <text evidence="12">The sequence shown here is derived from an EMBL/GenBank/DDBJ whole genome shotgun (WGS) entry which is preliminary data.</text>
</comment>
<dbReference type="GO" id="GO:0006364">
    <property type="term" value="P:rRNA processing"/>
    <property type="evidence" value="ECO:0007669"/>
    <property type="project" value="UniProtKB-KW"/>
</dbReference>
<dbReference type="InterPro" id="IPR012337">
    <property type="entry name" value="RNaseH-like_sf"/>
</dbReference>
<dbReference type="SMART" id="SM00479">
    <property type="entry name" value="EXOIII"/>
    <property type="match status" value="1"/>
</dbReference>
<dbReference type="Gene3D" id="3.30.420.10">
    <property type="entry name" value="Ribonuclease H-like superfamily/Ribonuclease H"/>
    <property type="match status" value="1"/>
</dbReference>
<keyword evidence="8" id="KW-0539">Nucleus</keyword>
<dbReference type="InterPro" id="IPR013520">
    <property type="entry name" value="Ribonucl_H"/>
</dbReference>
<evidence type="ECO:0000256" key="2">
    <source>
        <dbReference type="ARBA" id="ARBA00010489"/>
    </source>
</evidence>
<dbReference type="SUPFAM" id="SSF53098">
    <property type="entry name" value="Ribonuclease H-like"/>
    <property type="match status" value="1"/>
</dbReference>
<evidence type="ECO:0000256" key="1">
    <source>
        <dbReference type="ARBA" id="ARBA00004123"/>
    </source>
</evidence>
<dbReference type="InterPro" id="IPR047021">
    <property type="entry name" value="REXO1/3/4-like"/>
</dbReference>
<evidence type="ECO:0000259" key="11">
    <source>
        <dbReference type="SMART" id="SM00479"/>
    </source>
</evidence>
<comment type="function">
    <text evidence="9">Exoribonuclease involved in ribosome biosynthesis. Involved in the processing of ITS1, the internal transcribed spacer localized between the 18S and 5.8S rRNAs.</text>
</comment>
<dbReference type="CDD" id="cd06144">
    <property type="entry name" value="REX4_like"/>
    <property type="match status" value="1"/>
</dbReference>
<evidence type="ECO:0000313" key="12">
    <source>
        <dbReference type="EMBL" id="ORY81433.1"/>
    </source>
</evidence>
<keyword evidence="7" id="KW-0269">Exonuclease</keyword>
<evidence type="ECO:0000256" key="9">
    <source>
        <dbReference type="ARBA" id="ARBA00025599"/>
    </source>
</evidence>
<dbReference type="InterPro" id="IPR036397">
    <property type="entry name" value="RNaseH_sf"/>
</dbReference>
<evidence type="ECO:0000256" key="4">
    <source>
        <dbReference type="ARBA" id="ARBA00022552"/>
    </source>
</evidence>
<dbReference type="GeneID" id="63786064"/>
<feature type="domain" description="Exonuclease" evidence="11">
    <location>
        <begin position="89"/>
        <end position="256"/>
    </location>
</feature>
<comment type="similarity">
    <text evidence="2">Belongs to the REXO4 family.</text>
</comment>
<sequence length="265" mass="29823">MSNWQALQSQMESKGTKRKRESTQKPASEPPVHTTPKKKRSTPKDASHKKPISKEKAVLTPEANVAAPELKLTAMATLVQDSRSAKIGKYLALDCEMVGTNAPPIGPRESSTLARISITNYHGHVIYDTYVGPPKGHTITDYRTWVSGIKPHHLYKAPPFEEVQVHVKELLKGRILVGHALINDFKALQFTHPKHMVRDTSTFSRFKEYATGRTPSLKKVAQEELRIDIQGREHSSVEDARACMALYRKYKAEFEEKAKQRAMGL</sequence>
<dbReference type="Proteomes" id="UP000193685">
    <property type="component" value="Unassembled WGS sequence"/>
</dbReference>
<dbReference type="GO" id="GO:0005634">
    <property type="term" value="C:nucleus"/>
    <property type="evidence" value="ECO:0007669"/>
    <property type="project" value="UniProtKB-SubCell"/>
</dbReference>
<dbReference type="FunFam" id="3.30.420.10:FF:000007">
    <property type="entry name" value="Interferon-stimulated exonuclease gene 20"/>
    <property type="match status" value="1"/>
</dbReference>
<keyword evidence="6" id="KW-0378">Hydrolase</keyword>
<proteinExistence type="inferred from homology"/>
<dbReference type="GO" id="GO:0000027">
    <property type="term" value="P:ribosomal large subunit assembly"/>
    <property type="evidence" value="ECO:0007669"/>
    <property type="project" value="TreeGrafter"/>
</dbReference>
<dbReference type="EMBL" id="MCFI01000011">
    <property type="protein sequence ID" value="ORY81433.1"/>
    <property type="molecule type" value="Genomic_DNA"/>
</dbReference>
<keyword evidence="4" id="KW-0698">rRNA processing</keyword>
<keyword evidence="5" id="KW-0540">Nuclease</keyword>
<comment type="subcellular location">
    <subcellularLocation>
        <location evidence="1">Nucleus</location>
    </subcellularLocation>
</comment>
<dbReference type="GO" id="GO:0008408">
    <property type="term" value="F:3'-5' exonuclease activity"/>
    <property type="evidence" value="ECO:0007669"/>
    <property type="project" value="InterPro"/>
</dbReference>
<feature type="region of interest" description="Disordered" evidence="10">
    <location>
        <begin position="1"/>
        <end position="59"/>
    </location>
</feature>
<gene>
    <name evidence="12" type="ORF">BCR37DRAFT_380336</name>
</gene>
<reference evidence="12 13" key="1">
    <citation type="submission" date="2016-07" db="EMBL/GenBank/DDBJ databases">
        <title>Pervasive Adenine N6-methylation of Active Genes in Fungi.</title>
        <authorList>
            <consortium name="DOE Joint Genome Institute"/>
            <person name="Mondo S.J."/>
            <person name="Dannebaum R.O."/>
            <person name="Kuo R.C."/>
            <person name="Labutti K."/>
            <person name="Haridas S."/>
            <person name="Kuo A."/>
            <person name="Salamov A."/>
            <person name="Ahrendt S.R."/>
            <person name="Lipzen A."/>
            <person name="Sullivan W."/>
            <person name="Andreopoulos W.B."/>
            <person name="Clum A."/>
            <person name="Lindquist E."/>
            <person name="Daum C."/>
            <person name="Ramamoorthy G.K."/>
            <person name="Gryganskyi A."/>
            <person name="Culley D."/>
            <person name="Magnuson J.K."/>
            <person name="James T.Y."/>
            <person name="O'Malley M.A."/>
            <person name="Stajich J.E."/>
            <person name="Spatafora J.W."/>
            <person name="Visel A."/>
            <person name="Grigoriev I.V."/>
        </authorList>
    </citation>
    <scope>NUCLEOTIDE SEQUENCE [LARGE SCALE GENOMIC DNA]</scope>
    <source>
        <strain evidence="12 13">12-1054</strain>
    </source>
</reference>
<name>A0A1Y2FBZ5_PROLT</name>
<accession>A0A1Y2FBZ5</accession>
<dbReference type="OMA" id="RYKPLCK"/>
<feature type="compositionally biased region" description="Basic and acidic residues" evidence="10">
    <location>
        <begin position="42"/>
        <end position="57"/>
    </location>
</feature>
<dbReference type="PANTHER" id="PTHR12801">
    <property type="entry name" value="RNA EXONUCLEASE REXO1 / RECO3 FAMILY MEMBER-RELATED"/>
    <property type="match status" value="1"/>
</dbReference>
<keyword evidence="13" id="KW-1185">Reference proteome</keyword>
<dbReference type="InterPro" id="IPR037431">
    <property type="entry name" value="REX4_DEDDh_dom"/>
</dbReference>
<organism evidence="12 13">
    <name type="scientific">Protomyces lactucae-debilis</name>
    <dbReference type="NCBI Taxonomy" id="2754530"/>
    <lineage>
        <taxon>Eukaryota</taxon>
        <taxon>Fungi</taxon>
        <taxon>Dikarya</taxon>
        <taxon>Ascomycota</taxon>
        <taxon>Taphrinomycotina</taxon>
        <taxon>Taphrinomycetes</taxon>
        <taxon>Taphrinales</taxon>
        <taxon>Protomycetaceae</taxon>
        <taxon>Protomyces</taxon>
    </lineage>
</organism>
<dbReference type="RefSeq" id="XP_040724809.1">
    <property type="nucleotide sequence ID" value="XM_040869465.1"/>
</dbReference>
<dbReference type="STRING" id="56484.A0A1Y2FBZ5"/>
<evidence type="ECO:0000256" key="10">
    <source>
        <dbReference type="SAM" id="MobiDB-lite"/>
    </source>
</evidence>
<dbReference type="Pfam" id="PF00929">
    <property type="entry name" value="RNase_T"/>
    <property type="match status" value="1"/>
</dbReference>
<evidence type="ECO:0000313" key="13">
    <source>
        <dbReference type="Proteomes" id="UP000193685"/>
    </source>
</evidence>
<evidence type="ECO:0000256" key="7">
    <source>
        <dbReference type="ARBA" id="ARBA00022839"/>
    </source>
</evidence>
<dbReference type="OrthoDB" id="8191639at2759"/>
<feature type="compositionally biased region" description="Polar residues" evidence="10">
    <location>
        <begin position="1"/>
        <end position="13"/>
    </location>
</feature>
<dbReference type="AlphaFoldDB" id="A0A1Y2FBZ5"/>